<organism evidence="1 2">
    <name type="scientific">Sporothrix curviconia</name>
    <dbReference type="NCBI Taxonomy" id="1260050"/>
    <lineage>
        <taxon>Eukaryota</taxon>
        <taxon>Fungi</taxon>
        <taxon>Dikarya</taxon>
        <taxon>Ascomycota</taxon>
        <taxon>Pezizomycotina</taxon>
        <taxon>Sordariomycetes</taxon>
        <taxon>Sordariomycetidae</taxon>
        <taxon>Ophiostomatales</taxon>
        <taxon>Ophiostomataceae</taxon>
        <taxon>Sporothrix</taxon>
    </lineage>
</organism>
<evidence type="ECO:0008006" key="3">
    <source>
        <dbReference type="Google" id="ProtNLM"/>
    </source>
</evidence>
<dbReference type="EMBL" id="CAWUHB010000085">
    <property type="protein sequence ID" value="CAK7234504.1"/>
    <property type="molecule type" value="Genomic_DNA"/>
</dbReference>
<evidence type="ECO:0000313" key="1">
    <source>
        <dbReference type="EMBL" id="CAK7234504.1"/>
    </source>
</evidence>
<comment type="caution">
    <text evidence="1">The sequence shown here is derived from an EMBL/GenBank/DDBJ whole genome shotgun (WGS) entry which is preliminary data.</text>
</comment>
<dbReference type="Proteomes" id="UP001642405">
    <property type="component" value="Unassembled WGS sequence"/>
</dbReference>
<reference evidence="1 2" key="1">
    <citation type="submission" date="2024-01" db="EMBL/GenBank/DDBJ databases">
        <authorList>
            <person name="Allen C."/>
            <person name="Tagirdzhanova G."/>
        </authorList>
    </citation>
    <scope>NUCLEOTIDE SEQUENCE [LARGE SCALE GENOMIC DNA]</scope>
</reference>
<proteinExistence type="predicted"/>
<name>A0ABP0CQX5_9PEZI</name>
<protein>
    <recommendedName>
        <fullName evidence="3">Protein kinase domain-containing protein</fullName>
    </recommendedName>
</protein>
<sequence>MAGELHALGSTMYEILTSHIPFWEEEKSYEVEFGYDGKAEELMRERKYPDVMGMPLGDIVAQCWAASVMVIK</sequence>
<keyword evidence="2" id="KW-1185">Reference proteome</keyword>
<gene>
    <name evidence="1" type="ORF">SCUCBS95973_008959</name>
</gene>
<evidence type="ECO:0000313" key="2">
    <source>
        <dbReference type="Proteomes" id="UP001642405"/>
    </source>
</evidence>
<accession>A0ABP0CQX5</accession>